<dbReference type="SUPFAM" id="SSF55166">
    <property type="entry name" value="Hedgehog/DD-peptidase"/>
    <property type="match status" value="1"/>
</dbReference>
<keyword evidence="1" id="KW-0645">Protease</keyword>
<feature type="chain" id="PRO_5013761165" evidence="10">
    <location>
        <begin position="23"/>
        <end position="295"/>
    </location>
</feature>
<evidence type="ECO:0000256" key="4">
    <source>
        <dbReference type="ARBA" id="ARBA00022764"/>
    </source>
</evidence>
<sequence>MSWFVSLVAVAISVGLSSQVHAQPKANQLLGAKSKASLQTPQAHGFYSKGCVAGAEQLAQTGPTWQAMRLSRNRNWGHPDMIAYLKRVSAKVAQLSDWKGLYIGDISQPRGGPMTSGHASHQMGLDADIWMYPPKRLNLSRSERESLSSISVRSKDQRSVSKNWRESHMQVMKIAASDPAVDRIFVTAPVKIWMCNRAKGNKDWLQKIRPFWGHHYHFHVRLKCPKGSTNCKTQTPTVAQLSKGGNGCDETLNWWVTDALKPADPNAPKPPKRRHPREYTMADLPQQCTGVLKSR</sequence>
<reference evidence="11 12" key="1">
    <citation type="submission" date="2016-08" db="EMBL/GenBank/DDBJ databases">
        <title>Draft genome of Amylibacter sp. strain 4G11.</title>
        <authorList>
            <person name="Wong S.-K."/>
            <person name="Hamasaki K."/>
            <person name="Yoshizawa S."/>
        </authorList>
    </citation>
    <scope>NUCLEOTIDE SEQUENCE [LARGE SCALE GENOMIC DNA]</scope>
    <source>
        <strain evidence="11 12">4G11</strain>
    </source>
</reference>
<dbReference type="InterPro" id="IPR009045">
    <property type="entry name" value="Zn_M74/Hedgehog-like"/>
</dbReference>
<protein>
    <submittedName>
        <fullName evidence="11">Penicillin-insensitive murein endopeptidase</fullName>
    </submittedName>
</protein>
<evidence type="ECO:0000256" key="10">
    <source>
        <dbReference type="SAM" id="SignalP"/>
    </source>
</evidence>
<dbReference type="GO" id="GO:0030288">
    <property type="term" value="C:outer membrane-bounded periplasmic space"/>
    <property type="evidence" value="ECO:0007669"/>
    <property type="project" value="InterPro"/>
</dbReference>
<keyword evidence="6" id="KW-0862">Zinc</keyword>
<evidence type="ECO:0000256" key="8">
    <source>
        <dbReference type="PIRSR" id="PIRSR018455-2"/>
    </source>
</evidence>
<feature type="disulfide bond" evidence="8">
    <location>
        <begin position="224"/>
        <end position="231"/>
    </location>
</feature>
<feature type="region of interest" description="Disordered" evidence="9">
    <location>
        <begin position="260"/>
        <end position="280"/>
    </location>
</feature>
<dbReference type="OrthoDB" id="1467367at2"/>
<evidence type="ECO:0000313" key="11">
    <source>
        <dbReference type="EMBL" id="PIB26683.1"/>
    </source>
</evidence>
<organism evidence="11 12">
    <name type="scientific">Paramylibacter kogurei</name>
    <dbReference type="NCBI Taxonomy" id="1889778"/>
    <lineage>
        <taxon>Bacteria</taxon>
        <taxon>Pseudomonadati</taxon>
        <taxon>Pseudomonadota</taxon>
        <taxon>Alphaproteobacteria</taxon>
        <taxon>Rhodobacterales</taxon>
        <taxon>Paracoccaceae</taxon>
        <taxon>Paramylibacter</taxon>
    </lineage>
</organism>
<keyword evidence="4" id="KW-0574">Periplasm</keyword>
<keyword evidence="3 10" id="KW-0732">Signal</keyword>
<gene>
    <name evidence="11" type="ORF">BFP76_11255</name>
</gene>
<feature type="signal peptide" evidence="10">
    <location>
        <begin position="1"/>
        <end position="22"/>
    </location>
</feature>
<dbReference type="PIRSF" id="PIRSF018455">
    <property type="entry name" value="MepA"/>
    <property type="match status" value="1"/>
</dbReference>
<keyword evidence="12" id="KW-1185">Reference proteome</keyword>
<keyword evidence="5" id="KW-0378">Hydrolase</keyword>
<evidence type="ECO:0000256" key="3">
    <source>
        <dbReference type="ARBA" id="ARBA00022729"/>
    </source>
</evidence>
<dbReference type="Proteomes" id="UP000231516">
    <property type="component" value="Unassembled WGS sequence"/>
</dbReference>
<accession>A0A2G5KCD9</accession>
<keyword evidence="2" id="KW-0479">Metal-binding</keyword>
<proteinExistence type="predicted"/>
<dbReference type="Pfam" id="PF03411">
    <property type="entry name" value="Peptidase_M74"/>
    <property type="match status" value="1"/>
</dbReference>
<evidence type="ECO:0000256" key="7">
    <source>
        <dbReference type="ARBA" id="ARBA00023049"/>
    </source>
</evidence>
<comment type="caution">
    <text evidence="11">The sequence shown here is derived from an EMBL/GenBank/DDBJ whole genome shotgun (WGS) entry which is preliminary data.</text>
</comment>
<keyword evidence="7" id="KW-0482">Metalloprotease</keyword>
<name>A0A2G5KCD9_9RHOB</name>
<dbReference type="GO" id="GO:0046872">
    <property type="term" value="F:metal ion binding"/>
    <property type="evidence" value="ECO:0007669"/>
    <property type="project" value="UniProtKB-KW"/>
</dbReference>
<evidence type="ECO:0000256" key="9">
    <source>
        <dbReference type="SAM" id="MobiDB-lite"/>
    </source>
</evidence>
<evidence type="ECO:0000256" key="5">
    <source>
        <dbReference type="ARBA" id="ARBA00022801"/>
    </source>
</evidence>
<dbReference type="Gene3D" id="3.30.1380.10">
    <property type="match status" value="1"/>
</dbReference>
<keyword evidence="8" id="KW-1015">Disulfide bond</keyword>
<feature type="disulfide bond" evidence="8">
    <location>
        <begin position="195"/>
        <end position="248"/>
    </location>
</feature>
<dbReference type="InterPro" id="IPR005073">
    <property type="entry name" value="Peptidase_M74"/>
</dbReference>
<dbReference type="GO" id="GO:0008237">
    <property type="term" value="F:metallopeptidase activity"/>
    <property type="evidence" value="ECO:0007669"/>
    <property type="project" value="UniProtKB-KW"/>
</dbReference>
<dbReference type="EMBL" id="MDGM01000003">
    <property type="protein sequence ID" value="PIB26683.1"/>
    <property type="molecule type" value="Genomic_DNA"/>
</dbReference>
<evidence type="ECO:0000256" key="2">
    <source>
        <dbReference type="ARBA" id="ARBA00022723"/>
    </source>
</evidence>
<dbReference type="GO" id="GO:0004252">
    <property type="term" value="F:serine-type endopeptidase activity"/>
    <property type="evidence" value="ECO:0007669"/>
    <property type="project" value="InterPro"/>
</dbReference>
<evidence type="ECO:0000256" key="1">
    <source>
        <dbReference type="ARBA" id="ARBA00022670"/>
    </source>
</evidence>
<evidence type="ECO:0000256" key="6">
    <source>
        <dbReference type="ARBA" id="ARBA00022833"/>
    </source>
</evidence>
<dbReference type="GO" id="GO:0006508">
    <property type="term" value="P:proteolysis"/>
    <property type="evidence" value="ECO:0007669"/>
    <property type="project" value="UniProtKB-KW"/>
</dbReference>
<dbReference type="NCBIfam" id="NF006947">
    <property type="entry name" value="PRK09429.1"/>
    <property type="match status" value="1"/>
</dbReference>
<evidence type="ECO:0000313" key="12">
    <source>
        <dbReference type="Proteomes" id="UP000231516"/>
    </source>
</evidence>
<dbReference type="AlphaFoldDB" id="A0A2G5KCD9"/>